<dbReference type="EMBL" id="VBOW01000028">
    <property type="protein sequence ID" value="TMQ58890.1"/>
    <property type="molecule type" value="Genomic_DNA"/>
</dbReference>
<feature type="signal peptide" evidence="1">
    <location>
        <begin position="1"/>
        <end position="21"/>
    </location>
</feature>
<accession>A0A538T5H9</accession>
<comment type="caution">
    <text evidence="2">The sequence shown here is derived from an EMBL/GenBank/DDBJ whole genome shotgun (WGS) entry which is preliminary data.</text>
</comment>
<sequence>MKARGMALAVLTLGFAAAAFAAEPKHETPAGPPNPGFERLKALIGSWEGTGEDGKPVAISYSLISGGSALEEKLGPADEPSMVTMYHPDGATVLMTHYCAAQNQPRLRAKAASPDARTLEFTFVDCSNLSSKDAGHMHHLVLSFEDPDHFSQEWTWKENAKERKTLFHFSRRKA</sequence>
<evidence type="ECO:0008006" key="4">
    <source>
        <dbReference type="Google" id="ProtNLM"/>
    </source>
</evidence>
<gene>
    <name evidence="2" type="ORF">E6K76_06620</name>
</gene>
<dbReference type="AlphaFoldDB" id="A0A538T5H9"/>
<keyword evidence="1" id="KW-0732">Signal</keyword>
<proteinExistence type="predicted"/>
<evidence type="ECO:0000313" key="2">
    <source>
        <dbReference type="EMBL" id="TMQ58890.1"/>
    </source>
</evidence>
<evidence type="ECO:0000256" key="1">
    <source>
        <dbReference type="SAM" id="SignalP"/>
    </source>
</evidence>
<feature type="chain" id="PRO_5022006147" description="DUF1579 domain-containing protein" evidence="1">
    <location>
        <begin position="22"/>
        <end position="174"/>
    </location>
</feature>
<name>A0A538T5H9_UNCEI</name>
<organism evidence="2 3">
    <name type="scientific">Eiseniibacteriota bacterium</name>
    <dbReference type="NCBI Taxonomy" id="2212470"/>
    <lineage>
        <taxon>Bacteria</taxon>
        <taxon>Candidatus Eiseniibacteriota</taxon>
    </lineage>
</organism>
<protein>
    <recommendedName>
        <fullName evidence="4">DUF1579 domain-containing protein</fullName>
    </recommendedName>
</protein>
<evidence type="ECO:0000313" key="3">
    <source>
        <dbReference type="Proteomes" id="UP000316852"/>
    </source>
</evidence>
<reference evidence="2 3" key="1">
    <citation type="journal article" date="2019" name="Nat. Microbiol.">
        <title>Mediterranean grassland soil C-N compound turnover is dependent on rainfall and depth, and is mediated by genomically divergent microorganisms.</title>
        <authorList>
            <person name="Diamond S."/>
            <person name="Andeer P.F."/>
            <person name="Li Z."/>
            <person name="Crits-Christoph A."/>
            <person name="Burstein D."/>
            <person name="Anantharaman K."/>
            <person name="Lane K.R."/>
            <person name="Thomas B.C."/>
            <person name="Pan C."/>
            <person name="Northen T.R."/>
            <person name="Banfield J.F."/>
        </authorList>
    </citation>
    <scope>NUCLEOTIDE SEQUENCE [LARGE SCALE GENOMIC DNA]</scope>
    <source>
        <strain evidence="2">WS_6</strain>
    </source>
</reference>
<dbReference type="Proteomes" id="UP000316852">
    <property type="component" value="Unassembled WGS sequence"/>
</dbReference>